<name>A0A0F9MFT8_9ZZZZ</name>
<sequence>IPLASVAPILIVTIPETVESWIGDKL</sequence>
<proteinExistence type="predicted"/>
<comment type="caution">
    <text evidence="1">The sequence shown here is derived from an EMBL/GenBank/DDBJ whole genome shotgun (WGS) entry which is preliminary data.</text>
</comment>
<gene>
    <name evidence="1" type="ORF">LCGC14_1390140</name>
</gene>
<accession>A0A0F9MFT8</accession>
<feature type="non-terminal residue" evidence="1">
    <location>
        <position position="1"/>
    </location>
</feature>
<evidence type="ECO:0000313" key="1">
    <source>
        <dbReference type="EMBL" id="KKM75450.1"/>
    </source>
</evidence>
<reference evidence="1" key="1">
    <citation type="journal article" date="2015" name="Nature">
        <title>Complex archaea that bridge the gap between prokaryotes and eukaryotes.</title>
        <authorList>
            <person name="Spang A."/>
            <person name="Saw J.H."/>
            <person name="Jorgensen S.L."/>
            <person name="Zaremba-Niedzwiedzka K."/>
            <person name="Martijn J."/>
            <person name="Lind A.E."/>
            <person name="van Eijk R."/>
            <person name="Schleper C."/>
            <person name="Guy L."/>
            <person name="Ettema T.J."/>
        </authorList>
    </citation>
    <scope>NUCLEOTIDE SEQUENCE</scope>
</reference>
<organism evidence="1">
    <name type="scientific">marine sediment metagenome</name>
    <dbReference type="NCBI Taxonomy" id="412755"/>
    <lineage>
        <taxon>unclassified sequences</taxon>
        <taxon>metagenomes</taxon>
        <taxon>ecological metagenomes</taxon>
    </lineage>
</organism>
<dbReference type="EMBL" id="LAZR01008974">
    <property type="protein sequence ID" value="KKM75450.1"/>
    <property type="molecule type" value="Genomic_DNA"/>
</dbReference>
<protein>
    <submittedName>
        <fullName evidence="1">Uncharacterized protein</fullName>
    </submittedName>
</protein>
<dbReference type="AlphaFoldDB" id="A0A0F9MFT8"/>